<dbReference type="EMBL" id="AP004261">
    <property type="protein sequence ID" value="BAC83320.1"/>
    <property type="molecule type" value="Genomic_DNA"/>
</dbReference>
<reference evidence="2" key="1">
    <citation type="journal article" date="2005" name="Nature">
        <title>The map-based sequence of the rice genome.</title>
        <authorList>
            <consortium name="International rice genome sequencing project (IRGSP)"/>
            <person name="Matsumoto T."/>
            <person name="Wu J."/>
            <person name="Kanamori H."/>
            <person name="Katayose Y."/>
            <person name="Fujisawa M."/>
            <person name="Namiki N."/>
            <person name="Mizuno H."/>
            <person name="Yamamoto K."/>
            <person name="Antonio B.A."/>
            <person name="Baba T."/>
            <person name="Sakata K."/>
            <person name="Nagamura Y."/>
            <person name="Aoki H."/>
            <person name="Arikawa K."/>
            <person name="Arita K."/>
            <person name="Bito T."/>
            <person name="Chiden Y."/>
            <person name="Fujitsuka N."/>
            <person name="Fukunaka R."/>
            <person name="Hamada M."/>
            <person name="Harada C."/>
            <person name="Hayashi A."/>
            <person name="Hijishita S."/>
            <person name="Honda M."/>
            <person name="Hosokawa S."/>
            <person name="Ichikawa Y."/>
            <person name="Idonuma A."/>
            <person name="Iijima M."/>
            <person name="Ikeda M."/>
            <person name="Ikeno M."/>
            <person name="Ito K."/>
            <person name="Ito S."/>
            <person name="Ito T."/>
            <person name="Ito Y."/>
            <person name="Ito Y."/>
            <person name="Iwabuchi A."/>
            <person name="Kamiya K."/>
            <person name="Karasawa W."/>
            <person name="Kurita K."/>
            <person name="Katagiri S."/>
            <person name="Kikuta A."/>
            <person name="Kobayashi H."/>
            <person name="Kobayashi N."/>
            <person name="Machita K."/>
            <person name="Maehara T."/>
            <person name="Masukawa M."/>
            <person name="Mizubayashi T."/>
            <person name="Mukai Y."/>
            <person name="Nagasaki H."/>
            <person name="Nagata Y."/>
            <person name="Naito S."/>
            <person name="Nakashima M."/>
            <person name="Nakama Y."/>
            <person name="Nakamichi Y."/>
            <person name="Nakamura M."/>
            <person name="Meguro A."/>
            <person name="Negishi M."/>
            <person name="Ohta I."/>
            <person name="Ohta T."/>
            <person name="Okamoto M."/>
            <person name="Ono N."/>
            <person name="Saji S."/>
            <person name="Sakaguchi M."/>
            <person name="Sakai K."/>
            <person name="Shibata M."/>
            <person name="Shimokawa T."/>
            <person name="Song J."/>
            <person name="Takazaki Y."/>
            <person name="Terasawa K."/>
            <person name="Tsugane M."/>
            <person name="Tsuji K."/>
            <person name="Ueda S."/>
            <person name="Waki K."/>
            <person name="Yamagata H."/>
            <person name="Yamamoto M."/>
            <person name="Yamamoto S."/>
            <person name="Yamane H."/>
            <person name="Yoshiki S."/>
            <person name="Yoshihara R."/>
            <person name="Yukawa K."/>
            <person name="Zhong H."/>
            <person name="Yano M."/>
            <person name="Yuan Q."/>
            <person name="Ouyang S."/>
            <person name="Liu J."/>
            <person name="Jones K.M."/>
            <person name="Gansberger K."/>
            <person name="Moffat K."/>
            <person name="Hill J."/>
            <person name="Bera J."/>
            <person name="Fadrosh D."/>
            <person name="Jin S."/>
            <person name="Johri S."/>
            <person name="Kim M."/>
            <person name="Overton L."/>
            <person name="Reardon M."/>
            <person name="Tsitrin T."/>
            <person name="Vuong H."/>
            <person name="Weaver B."/>
            <person name="Ciecko A."/>
            <person name="Tallon L."/>
            <person name="Jackson J."/>
            <person name="Pai G."/>
            <person name="Aken S.V."/>
            <person name="Utterback T."/>
            <person name="Reidmuller S."/>
            <person name="Feldblyum T."/>
            <person name="Hsiao J."/>
            <person name="Zismann V."/>
            <person name="Iobst S."/>
            <person name="de Vazeille A.R."/>
            <person name="Buell C.R."/>
            <person name="Ying K."/>
            <person name="Li Y."/>
            <person name="Lu T."/>
            <person name="Huang Y."/>
            <person name="Zhao Q."/>
            <person name="Feng Q."/>
            <person name="Zhang L."/>
            <person name="Zhu J."/>
            <person name="Weng Q."/>
            <person name="Mu J."/>
            <person name="Lu Y."/>
            <person name="Fan D."/>
            <person name="Liu Y."/>
            <person name="Guan J."/>
            <person name="Zhang Y."/>
            <person name="Yu S."/>
            <person name="Liu X."/>
            <person name="Zhang Y."/>
            <person name="Hong G."/>
            <person name="Han B."/>
            <person name="Choisne N."/>
            <person name="Demange N."/>
            <person name="Orjeda G."/>
            <person name="Samain S."/>
            <person name="Cattolico L."/>
            <person name="Pelletier E."/>
            <person name="Couloux A."/>
            <person name="Segurens B."/>
            <person name="Wincker P."/>
            <person name="D'Hont A."/>
            <person name="Scarpelli C."/>
            <person name="Weissenbach J."/>
            <person name="Salanoubat M."/>
            <person name="Quetier F."/>
            <person name="Yu Y."/>
            <person name="Kim H.R."/>
            <person name="Rambo T."/>
            <person name="Currie J."/>
            <person name="Collura K."/>
            <person name="Luo M."/>
            <person name="Yang T."/>
            <person name="Ammiraju J.S.S."/>
            <person name="Engler F."/>
            <person name="Soderlund C."/>
            <person name="Wing R.A."/>
            <person name="Palmer L.E."/>
            <person name="de la Bastide M."/>
            <person name="Spiegel L."/>
            <person name="Nascimento L."/>
            <person name="Zutavern T."/>
            <person name="O'Shaughnessy A."/>
            <person name="Dike S."/>
            <person name="Dedhia N."/>
            <person name="Preston R."/>
            <person name="Balija V."/>
            <person name="McCombie W.R."/>
            <person name="Chow T."/>
            <person name="Chen H."/>
            <person name="Chung M."/>
            <person name="Chen C."/>
            <person name="Shaw J."/>
            <person name="Wu H."/>
            <person name="Hsiao K."/>
            <person name="Chao Y."/>
            <person name="Chu M."/>
            <person name="Cheng C."/>
            <person name="Hour A."/>
            <person name="Lee P."/>
            <person name="Lin S."/>
            <person name="Lin Y."/>
            <person name="Liou J."/>
            <person name="Liu S."/>
            <person name="Hsing Y."/>
            <person name="Raghuvanshi S."/>
            <person name="Mohanty A."/>
            <person name="Bharti A.K."/>
            <person name="Gaur A."/>
            <person name="Gupta V."/>
            <person name="Kumar D."/>
            <person name="Ravi V."/>
            <person name="Vij S."/>
            <person name="Kapur A."/>
            <person name="Khurana P."/>
            <person name="Khurana P."/>
            <person name="Khurana J.P."/>
            <person name="Tyagi A.K."/>
            <person name="Gaikwad K."/>
            <person name="Singh A."/>
            <person name="Dalal V."/>
            <person name="Srivastava S."/>
            <person name="Dixit A."/>
            <person name="Pal A.K."/>
            <person name="Ghazi I.A."/>
            <person name="Yadav M."/>
            <person name="Pandit A."/>
            <person name="Bhargava A."/>
            <person name="Sureshbabu K."/>
            <person name="Batra K."/>
            <person name="Sharma T.R."/>
            <person name="Mohapatra T."/>
            <person name="Singh N.K."/>
            <person name="Messing J."/>
            <person name="Nelson A.B."/>
            <person name="Fuks G."/>
            <person name="Kavchok S."/>
            <person name="Keizer G."/>
            <person name="Linton E."/>
            <person name="Llaca V."/>
            <person name="Song R."/>
            <person name="Tanyolac B."/>
            <person name="Young S."/>
            <person name="Ho-Il K."/>
            <person name="Hahn J.H."/>
            <person name="Sangsakoo G."/>
            <person name="Vanavichit A."/>
            <person name="de Mattos Luiz.A.T."/>
            <person name="Zimmer P.D."/>
            <person name="Malone G."/>
            <person name="Dellagostin O."/>
            <person name="de Oliveira A.C."/>
            <person name="Bevan M."/>
            <person name="Bancroft I."/>
            <person name="Minx P."/>
            <person name="Cordum H."/>
            <person name="Wilson R."/>
            <person name="Cheng Z."/>
            <person name="Jin W."/>
            <person name="Jiang J."/>
            <person name="Leong S.A."/>
            <person name="Iwama H."/>
            <person name="Gojobori T."/>
            <person name="Itoh T."/>
            <person name="Niimura Y."/>
            <person name="Fujii Y."/>
            <person name="Habara T."/>
            <person name="Sakai H."/>
            <person name="Sato Y."/>
            <person name="Wilson G."/>
            <person name="Kumar K."/>
            <person name="McCouch S."/>
            <person name="Juretic N."/>
            <person name="Hoen D."/>
            <person name="Wright S."/>
            <person name="Bruskiewich R."/>
            <person name="Bureau T."/>
            <person name="Miyao A."/>
            <person name="Hirochika H."/>
            <person name="Nishikawa T."/>
            <person name="Kadowaki K."/>
            <person name="Sugiura M."/>
            <person name="Burr B."/>
            <person name="Sasaki T."/>
        </authorList>
    </citation>
    <scope>NUCLEOTIDE SEQUENCE [LARGE SCALE GENOMIC DNA]</scope>
    <source>
        <strain evidence="2">cv. Nipponbare</strain>
    </source>
</reference>
<protein>
    <submittedName>
        <fullName evidence="1">Uncharacterized protein</fullName>
    </submittedName>
</protein>
<evidence type="ECO:0000313" key="1">
    <source>
        <dbReference type="EMBL" id="BAC83320.1"/>
    </source>
</evidence>
<accession>Q6ZF87</accession>
<proteinExistence type="predicted"/>
<sequence length="68" mass="7477">MAWRCRSQYALHKFIDADAEGGWQVDNIESLHCPGQQPRHLLPHGVRTAVASTTPHALARSASSSQNL</sequence>
<reference evidence="2" key="2">
    <citation type="journal article" date="2008" name="Nucleic Acids Res.">
        <title>The rice annotation project database (RAP-DB): 2008 update.</title>
        <authorList>
            <consortium name="The rice annotation project (RAP)"/>
        </authorList>
    </citation>
    <scope>GENOME REANNOTATION</scope>
    <source>
        <strain evidence="2">cv. Nipponbare</strain>
    </source>
</reference>
<dbReference type="Proteomes" id="UP000000763">
    <property type="component" value="Chromosome 7"/>
</dbReference>
<dbReference type="AlphaFoldDB" id="Q6ZF87"/>
<name>Q6ZF87_ORYSJ</name>
<evidence type="ECO:0000313" key="2">
    <source>
        <dbReference type="Proteomes" id="UP000000763"/>
    </source>
</evidence>
<organism evidence="1 2">
    <name type="scientific">Oryza sativa subsp. japonica</name>
    <name type="common">Rice</name>
    <dbReference type="NCBI Taxonomy" id="39947"/>
    <lineage>
        <taxon>Eukaryota</taxon>
        <taxon>Viridiplantae</taxon>
        <taxon>Streptophyta</taxon>
        <taxon>Embryophyta</taxon>
        <taxon>Tracheophyta</taxon>
        <taxon>Spermatophyta</taxon>
        <taxon>Magnoliopsida</taxon>
        <taxon>Liliopsida</taxon>
        <taxon>Poales</taxon>
        <taxon>Poaceae</taxon>
        <taxon>BOP clade</taxon>
        <taxon>Oryzoideae</taxon>
        <taxon>Oryzeae</taxon>
        <taxon>Oryzinae</taxon>
        <taxon>Oryza</taxon>
        <taxon>Oryza sativa</taxon>
    </lineage>
</organism>
<gene>
    <name evidence="1" type="primary">P0013G11.10</name>
</gene>